<evidence type="ECO:0000256" key="1">
    <source>
        <dbReference type="ARBA" id="ARBA00004651"/>
    </source>
</evidence>
<keyword evidence="5 7" id="KW-0472">Membrane</keyword>
<dbReference type="GO" id="GO:0005886">
    <property type="term" value="C:plasma membrane"/>
    <property type="evidence" value="ECO:0007669"/>
    <property type="project" value="UniProtKB-SubCell"/>
</dbReference>
<feature type="transmembrane region" description="Helical" evidence="7">
    <location>
        <begin position="468"/>
        <end position="486"/>
    </location>
</feature>
<evidence type="ECO:0000313" key="10">
    <source>
        <dbReference type="Proteomes" id="UP000190229"/>
    </source>
</evidence>
<feature type="region of interest" description="Disordered" evidence="6">
    <location>
        <begin position="32"/>
        <end position="55"/>
    </location>
</feature>
<accession>A0A1V4ESK8</accession>
<dbReference type="PANTHER" id="PTHR43478">
    <property type="entry name" value="NA+/H+ ANTIPORTER-RELATED"/>
    <property type="match status" value="1"/>
</dbReference>
<sequence length="648" mass="70354">MPFHHVAELVQMLFRYETPRKRLAQALCDQIGNPRSKHRPKPDPQNAPPDPKHLHVDDHQKFCRKWDDAQKRHEDDGGNRSQGSCVTNERRDVMLVAVVKEDGYNSERKGADCPTYTCPAFLSCGSFHHKIASLACEPLFTRYSHVCIGFPLCAKTCVRRDMMIHPGWLSLLPFAVVIPVSMITRQVIPGLVAGLLTGAFLQTKSLFHAFDQALSDLYQEMQVTGNLHLVVFLYLFGVLVGLIRITGGVHGIAAWLEPRIRTARSAYAITWLSSLATFMAPDFRIITVAPIMKEVGRRLGIKPYDLAYAIDVTSTPLISLVPIGTAFVGYMVGLLAVSLKHAGVATNAYPFFLASLPFNFFAVIILIAGALRSFQTRHSARAVLSDEGDTRSASPVVSGIPDAVTTISAEDPQEPLDVWSERATPSALHLVIPIALLLFLTIGLTYLNGSAPQRSVLQAFLHADAAKAMITAIFITVLLSLVFYLFRKQEIGRLMVGAMSGGNEMMPVIVLLLLVWAVSYVSTQLGFSLYITKVVGHLIPKMLIAPSIFILGSILSYFIGSSFGTWGIMMPLGFTLGIAMHASLPLIAGAVFAGGTLGGFASPLSDNTVAMATVMKLPVMKLARSLLRSTAIAGAISAVLYGVAGMFA</sequence>
<feature type="domain" description="Na+/H+ antiporter NhaC-like C-terminal" evidence="8">
    <location>
        <begin position="326"/>
        <end position="646"/>
    </location>
</feature>
<dbReference type="EMBL" id="MWPS01000026">
    <property type="protein sequence ID" value="OPG15919.1"/>
    <property type="molecule type" value="Genomic_DNA"/>
</dbReference>
<feature type="transmembrane region" description="Helical" evidence="7">
    <location>
        <begin position="312"/>
        <end position="337"/>
    </location>
</feature>
<feature type="transmembrane region" description="Helical" evidence="7">
    <location>
        <begin position="231"/>
        <end position="256"/>
    </location>
</feature>
<feature type="transmembrane region" description="Helical" evidence="7">
    <location>
        <begin position="168"/>
        <end position="188"/>
    </location>
</feature>
<dbReference type="InterPro" id="IPR018461">
    <property type="entry name" value="Na/H_Antiport_NhaC-like_C"/>
</dbReference>
<proteinExistence type="predicted"/>
<keyword evidence="10" id="KW-1185">Reference proteome</keyword>
<comment type="caution">
    <text evidence="9">The sequence shown here is derived from an EMBL/GenBank/DDBJ whole genome shotgun (WGS) entry which is preliminary data.</text>
</comment>
<feature type="transmembrane region" description="Helical" evidence="7">
    <location>
        <begin position="427"/>
        <end position="447"/>
    </location>
</feature>
<keyword evidence="3 7" id="KW-0812">Transmembrane</keyword>
<protein>
    <recommendedName>
        <fullName evidence="8">Na+/H+ antiporter NhaC-like C-terminal domain-containing protein</fullName>
    </recommendedName>
</protein>
<evidence type="ECO:0000256" key="2">
    <source>
        <dbReference type="ARBA" id="ARBA00022475"/>
    </source>
</evidence>
<feature type="transmembrane region" description="Helical" evidence="7">
    <location>
        <begin position="626"/>
        <end position="647"/>
    </location>
</feature>
<evidence type="ECO:0000256" key="5">
    <source>
        <dbReference type="ARBA" id="ARBA00023136"/>
    </source>
</evidence>
<evidence type="ECO:0000256" key="7">
    <source>
        <dbReference type="SAM" id="Phobius"/>
    </source>
</evidence>
<feature type="transmembrane region" description="Helical" evidence="7">
    <location>
        <begin position="506"/>
        <end position="531"/>
    </location>
</feature>
<comment type="subcellular location">
    <subcellularLocation>
        <location evidence="1">Cell membrane</location>
        <topology evidence="1">Multi-pass membrane protein</topology>
    </subcellularLocation>
</comment>
<evidence type="ECO:0000256" key="4">
    <source>
        <dbReference type="ARBA" id="ARBA00022989"/>
    </source>
</evidence>
<evidence type="ECO:0000313" key="9">
    <source>
        <dbReference type="EMBL" id="OPG15919.1"/>
    </source>
</evidence>
<evidence type="ECO:0000259" key="8">
    <source>
        <dbReference type="Pfam" id="PF03553"/>
    </source>
</evidence>
<dbReference type="Proteomes" id="UP000190229">
    <property type="component" value="Unassembled WGS sequence"/>
</dbReference>
<feature type="transmembrane region" description="Helical" evidence="7">
    <location>
        <begin position="349"/>
        <end position="371"/>
    </location>
</feature>
<name>A0A1V4ESK8_9BACL</name>
<gene>
    <name evidence="9" type="ORF">B2M26_09995</name>
</gene>
<organism evidence="9 10">
    <name type="scientific">Ferroacidibacillus organovorans</name>
    <dbReference type="NCBI Taxonomy" id="1765683"/>
    <lineage>
        <taxon>Bacteria</taxon>
        <taxon>Bacillati</taxon>
        <taxon>Bacillota</taxon>
        <taxon>Bacilli</taxon>
        <taxon>Bacillales</taxon>
        <taxon>Alicyclobacillaceae</taxon>
        <taxon>Ferroacidibacillus</taxon>
    </lineage>
</organism>
<dbReference type="Pfam" id="PF03553">
    <property type="entry name" value="Na_H_antiporter"/>
    <property type="match status" value="1"/>
</dbReference>
<keyword evidence="2" id="KW-1003">Cell membrane</keyword>
<feature type="transmembrane region" description="Helical" evidence="7">
    <location>
        <begin position="543"/>
        <end position="566"/>
    </location>
</feature>
<dbReference type="PANTHER" id="PTHR43478:SF1">
    <property type="entry name" value="NA+_H+ ANTIPORTER NHAC-LIKE C-TERMINAL DOMAIN-CONTAINING PROTEIN"/>
    <property type="match status" value="1"/>
</dbReference>
<reference evidence="9 10" key="1">
    <citation type="submission" date="2017-02" db="EMBL/GenBank/DDBJ databases">
        <title>Draft genome of Acidibacillus ferrooxidans Huett2.</title>
        <authorList>
            <person name="Schopf S."/>
        </authorList>
    </citation>
    <scope>NUCLEOTIDE SEQUENCE [LARGE SCALE GENOMIC DNA]</scope>
    <source>
        <strain evidence="9 10">Huett2</strain>
    </source>
</reference>
<keyword evidence="4 7" id="KW-1133">Transmembrane helix</keyword>
<evidence type="ECO:0000256" key="6">
    <source>
        <dbReference type="SAM" id="MobiDB-lite"/>
    </source>
</evidence>
<dbReference type="AlphaFoldDB" id="A0A1V4ESK8"/>
<evidence type="ECO:0000256" key="3">
    <source>
        <dbReference type="ARBA" id="ARBA00022692"/>
    </source>
</evidence>